<proteinExistence type="predicted"/>
<evidence type="ECO:0000313" key="3">
    <source>
        <dbReference type="Proteomes" id="UP000199022"/>
    </source>
</evidence>
<name>A0A1I1U6E6_9ACTN</name>
<feature type="compositionally biased region" description="Polar residues" evidence="1">
    <location>
        <begin position="64"/>
        <end position="74"/>
    </location>
</feature>
<dbReference type="STRING" id="1225127.SAMN05661030_3939"/>
<keyword evidence="3" id="KW-1185">Reference proteome</keyword>
<dbReference type="AlphaFoldDB" id="A0A1I1U6E6"/>
<dbReference type="Proteomes" id="UP000199022">
    <property type="component" value="Unassembled WGS sequence"/>
</dbReference>
<protein>
    <recommendedName>
        <fullName evidence="4">MinD-like ATPase involved in chromosome partitioning or flagellar assembly</fullName>
    </recommendedName>
</protein>
<evidence type="ECO:0000313" key="2">
    <source>
        <dbReference type="EMBL" id="SFD66402.1"/>
    </source>
</evidence>
<sequence>MSAAGGVGGPVSVGRVLGVDQQPVGPLSVADVQQVMRQLLGRQVPQVRGDVAGEADPCSDITPRPSSSNGSRQVSVMAGHPGAGSSTVALALADAAGAAGQSVHLLDPAAPGRSGLVAAAAVELGTDPTGTWLRGRRDAVVIERRALGESPARDGDSHLVQDGLTVLDLGTAESRSASGSPTIVVCRANVPGVRLVEERLRQLAGRPLLVAAVGPQGWAREVRASVGPAVDNLRSAGLVVSVPWDARLDVTGLTDRPLPRALVAAGAQLLSLAQTVGHLHRGPFTGSRRIDGAIQ</sequence>
<dbReference type="EMBL" id="FOMD01000005">
    <property type="protein sequence ID" value="SFD66402.1"/>
    <property type="molecule type" value="Genomic_DNA"/>
</dbReference>
<feature type="region of interest" description="Disordered" evidence="1">
    <location>
        <begin position="47"/>
        <end position="80"/>
    </location>
</feature>
<evidence type="ECO:0000256" key="1">
    <source>
        <dbReference type="SAM" id="MobiDB-lite"/>
    </source>
</evidence>
<organism evidence="2 3">
    <name type="scientific">Klenkia taihuensis</name>
    <dbReference type="NCBI Taxonomy" id="1225127"/>
    <lineage>
        <taxon>Bacteria</taxon>
        <taxon>Bacillati</taxon>
        <taxon>Actinomycetota</taxon>
        <taxon>Actinomycetes</taxon>
        <taxon>Geodermatophilales</taxon>
        <taxon>Geodermatophilaceae</taxon>
        <taxon>Klenkia</taxon>
    </lineage>
</organism>
<gene>
    <name evidence="2" type="ORF">SAMN05661030_3939</name>
</gene>
<evidence type="ECO:0008006" key="4">
    <source>
        <dbReference type="Google" id="ProtNLM"/>
    </source>
</evidence>
<accession>A0A1I1U6E6</accession>
<reference evidence="3" key="1">
    <citation type="submission" date="2016-10" db="EMBL/GenBank/DDBJ databases">
        <authorList>
            <person name="Varghese N."/>
            <person name="Submissions S."/>
        </authorList>
    </citation>
    <scope>NUCLEOTIDE SEQUENCE [LARGE SCALE GENOMIC DNA]</scope>
    <source>
        <strain evidence="3">DSM 45962</strain>
    </source>
</reference>